<dbReference type="Proteomes" id="UP001529510">
    <property type="component" value="Unassembled WGS sequence"/>
</dbReference>
<evidence type="ECO:0000256" key="2">
    <source>
        <dbReference type="ARBA" id="ARBA00023163"/>
    </source>
</evidence>
<protein>
    <submittedName>
        <fullName evidence="5">Uncharacterized protein</fullName>
    </submittedName>
</protein>
<gene>
    <name evidence="5" type="ORF">M9458_045721</name>
</gene>
<dbReference type="PANTHER" id="PTHR10417:SF2">
    <property type="entry name" value="GLUCOCORTICOID MODULATORY ELEMENT-BINDING PROTEIN 2"/>
    <property type="match status" value="1"/>
</dbReference>
<name>A0ABD0N7M0_CIRMR</name>
<dbReference type="EMBL" id="JAMKFB020000023">
    <property type="protein sequence ID" value="KAL0157645.1"/>
    <property type="molecule type" value="Genomic_DNA"/>
</dbReference>
<reference evidence="5 6" key="1">
    <citation type="submission" date="2024-05" db="EMBL/GenBank/DDBJ databases">
        <title>Genome sequencing and assembly of Indian major carp, Cirrhinus mrigala (Hamilton, 1822).</title>
        <authorList>
            <person name="Mohindra V."/>
            <person name="Chowdhury L.M."/>
            <person name="Lal K."/>
            <person name="Jena J.K."/>
        </authorList>
    </citation>
    <scope>NUCLEOTIDE SEQUENCE [LARGE SCALE GENOMIC DNA]</scope>
    <source>
        <strain evidence="5">CM1030</strain>
        <tissue evidence="5">Blood</tissue>
    </source>
</reference>
<comment type="caution">
    <text evidence="5">The sequence shown here is derived from an EMBL/GenBank/DDBJ whole genome shotgun (WGS) entry which is preliminary data.</text>
</comment>
<evidence type="ECO:0000256" key="4">
    <source>
        <dbReference type="SAM" id="Coils"/>
    </source>
</evidence>
<keyword evidence="2" id="KW-0804">Transcription</keyword>
<organism evidence="5 6">
    <name type="scientific">Cirrhinus mrigala</name>
    <name type="common">Mrigala</name>
    <dbReference type="NCBI Taxonomy" id="683832"/>
    <lineage>
        <taxon>Eukaryota</taxon>
        <taxon>Metazoa</taxon>
        <taxon>Chordata</taxon>
        <taxon>Craniata</taxon>
        <taxon>Vertebrata</taxon>
        <taxon>Euteleostomi</taxon>
        <taxon>Actinopterygii</taxon>
        <taxon>Neopterygii</taxon>
        <taxon>Teleostei</taxon>
        <taxon>Ostariophysi</taxon>
        <taxon>Cypriniformes</taxon>
        <taxon>Cyprinidae</taxon>
        <taxon>Labeoninae</taxon>
        <taxon>Labeonini</taxon>
        <taxon>Cirrhinus</taxon>
    </lineage>
</organism>
<keyword evidence="1" id="KW-0805">Transcription regulation</keyword>
<evidence type="ECO:0000256" key="1">
    <source>
        <dbReference type="ARBA" id="ARBA00023015"/>
    </source>
</evidence>
<keyword evidence="3" id="KW-0539">Nucleus</keyword>
<evidence type="ECO:0000313" key="5">
    <source>
        <dbReference type="EMBL" id="KAL0157645.1"/>
    </source>
</evidence>
<dbReference type="AlphaFoldDB" id="A0ABD0N7M0"/>
<accession>A0ABD0N7M0</accession>
<keyword evidence="6" id="KW-1185">Reference proteome</keyword>
<evidence type="ECO:0000256" key="3">
    <source>
        <dbReference type="ARBA" id="ARBA00023242"/>
    </source>
</evidence>
<dbReference type="PANTHER" id="PTHR10417">
    <property type="entry name" value="GLUCOCORTICOID MODULATORY ELEMENT-BINDING PROTEIN"/>
    <property type="match status" value="1"/>
</dbReference>
<evidence type="ECO:0000313" key="6">
    <source>
        <dbReference type="Proteomes" id="UP001529510"/>
    </source>
</evidence>
<feature type="coiled-coil region" evidence="4">
    <location>
        <begin position="37"/>
        <end position="64"/>
    </location>
</feature>
<sequence>MLDLVKKVLASHKSQMDRCREHTCFGVYLLIQPQTEQETLEQQCDEHRKRAKELKSKSQHLNNVLMTLTPVTSPPTAKRPRLTRAVSGPATMAATPAQPTHFTLPITQLTGIPLDKVLSAPNQSPLIGGYTVLTSPGGTELQSEGSNLTMLSTTAVPQGSTAPTIVKVVSPFQLVTLPTVGAGATVQNLAAPAGGAAGGTVVAVPVSTVSAVSSVNAATVETVGPQAEAAAEQRDD</sequence>
<keyword evidence="4" id="KW-0175">Coiled coil</keyword>
<proteinExistence type="predicted"/>